<dbReference type="AlphaFoldDB" id="A0A0H3B181"/>
<dbReference type="KEGG" id="ypy:YPK_1209"/>
<feature type="region of interest" description="Disordered" evidence="1">
    <location>
        <begin position="164"/>
        <end position="190"/>
    </location>
</feature>
<accession>A0A0H3B181</accession>
<gene>
    <name evidence="2" type="ordered locus">YPK_1209</name>
</gene>
<dbReference type="PATRIC" id="fig|502800.11.peg.1843"/>
<feature type="compositionally biased region" description="Basic and acidic residues" evidence="1">
    <location>
        <begin position="164"/>
        <end position="180"/>
    </location>
</feature>
<reference evidence="2" key="1">
    <citation type="submission" date="2008-02" db="EMBL/GenBank/DDBJ databases">
        <title>Complete sequence of Yersinia pseudotuberculosis YPIII.</title>
        <authorList>
            <consortium name="US DOE Joint Genome Institute"/>
            <person name="Challacombe J.F."/>
            <person name="Bruce D."/>
            <person name="Detter J.C."/>
            <person name="Green L."/>
            <person name="Land M."/>
            <person name="Munk C."/>
            <person name="Lindler L.E."/>
            <person name="Nikolich M.P."/>
            <person name="Brettin T."/>
        </authorList>
    </citation>
    <scope>NUCLEOTIDE SEQUENCE</scope>
    <source>
        <strain evidence="2">YPIII</strain>
    </source>
</reference>
<evidence type="ECO:0000313" key="2">
    <source>
        <dbReference type="EMBL" id="ACA67507.1"/>
    </source>
</evidence>
<proteinExistence type="predicted"/>
<name>A0A0H3B181_YERPY</name>
<organism evidence="2">
    <name type="scientific">Yersinia pseudotuberculosis serotype O:3 (strain YPIII)</name>
    <dbReference type="NCBI Taxonomy" id="502800"/>
    <lineage>
        <taxon>Bacteria</taxon>
        <taxon>Pseudomonadati</taxon>
        <taxon>Pseudomonadota</taxon>
        <taxon>Gammaproteobacteria</taxon>
        <taxon>Enterobacterales</taxon>
        <taxon>Yersiniaceae</taxon>
        <taxon>Yersinia</taxon>
    </lineage>
</organism>
<dbReference type="EMBL" id="CP000950">
    <property type="protein sequence ID" value="ACA67507.1"/>
    <property type="molecule type" value="Genomic_DNA"/>
</dbReference>
<sequence length="244" mass="26709">MSLETNLELNNKLVAEQNTLLTQLLVAMAAGKPAFTPDTKPVPKAKTVGADVSNTTFEPIDFETLDYQLVACLAVLFGSEAETLTEERLTQAHALINSDEETIPAAKASALHEAMAEHVQRTKMYRKAYFDIALHVLNLWDQLDGATARSEFIEKLIVEPHDKRAAVKPKAEKKTKKETTTPEPENDTEALFKKAEGRILQLAKGGYRSEAVAILDKFGAKKLGQVPADKLPEAIALAEKALEG</sequence>
<protein>
    <submittedName>
        <fullName evidence="2">Uncharacterized protein</fullName>
    </submittedName>
</protein>
<dbReference type="RefSeq" id="WP_012303796.1">
    <property type="nucleotide sequence ID" value="NZ_CP009792.1"/>
</dbReference>
<evidence type="ECO:0000256" key="1">
    <source>
        <dbReference type="SAM" id="MobiDB-lite"/>
    </source>
</evidence>